<organism evidence="2 3">
    <name type="scientific">Micromonas commoda (strain RCC299 / NOUM17 / CCMP2709)</name>
    <name type="common">Picoplanktonic green alga</name>
    <dbReference type="NCBI Taxonomy" id="296587"/>
    <lineage>
        <taxon>Eukaryota</taxon>
        <taxon>Viridiplantae</taxon>
        <taxon>Chlorophyta</taxon>
        <taxon>Mamiellophyceae</taxon>
        <taxon>Mamiellales</taxon>
        <taxon>Mamiellaceae</taxon>
        <taxon>Micromonas</taxon>
    </lineage>
</organism>
<dbReference type="EMBL" id="CP001328">
    <property type="protein sequence ID" value="ACO65304.1"/>
    <property type="molecule type" value="Genomic_DNA"/>
</dbReference>
<feature type="compositionally biased region" description="Basic and acidic residues" evidence="1">
    <location>
        <begin position="116"/>
        <end position="133"/>
    </location>
</feature>
<dbReference type="InParanoid" id="C1EB15"/>
<feature type="compositionally biased region" description="Acidic residues" evidence="1">
    <location>
        <begin position="296"/>
        <end position="307"/>
    </location>
</feature>
<feature type="region of interest" description="Disordered" evidence="1">
    <location>
        <begin position="368"/>
        <end position="395"/>
    </location>
</feature>
<dbReference type="AlphaFoldDB" id="C1EB15"/>
<keyword evidence="3" id="KW-1185">Reference proteome</keyword>
<proteinExistence type="predicted"/>
<feature type="region of interest" description="Disordered" evidence="1">
    <location>
        <begin position="116"/>
        <end position="176"/>
    </location>
</feature>
<dbReference type="OMA" id="DASRNEP"/>
<sequence length="558" mass="59728">MAGAACAAVWAPPRRGVIARARPPRKKGKKPSELVGDHPWKGKILSDKKVISPWAEDWPWEIPEGMPLAKLFGRELAPLVDVPDLDEVPLTPEELEELERLEALVEVLEKRVEELEAKKRSEVESRDASRNEPDAPAPTPTAATDADDTLAGTPEASSDPPIPTTKTTRRARPRATSPPVVALLWDVDNVNPGPDPRRAAVVAARLLRAATALGGGALGGEPGAPADVVAFRAYANPETLARVDVRALELAGAEVVGCQSGPDQVDMTMGAHIDGFTRAWIDVAVARGDATAVRFDDDDSDASDDSCDAAGDGSGPWEPFVVPRALDALLGDVADESDRTLISNALRAAAGVRAEDARQEWLAGNAFDRFVGQPRSNEDDEEEDDEEEEAAGRRPNKPNACLMVVTTDNDLAPCLRRCRAAGIRVVVCGDYLPRPKRGAGASRKTKAGRRSAAEDSGVGLTEAYWRELQTSQRDRPVGRLRLASEVDAALVWDGRRPFELEAADRDLLAEVLTGNTGAAGTAGKHGWDAPVEGNVVGVWRRNGRGVGRWPNADPVVPE</sequence>
<evidence type="ECO:0000313" key="3">
    <source>
        <dbReference type="Proteomes" id="UP000002009"/>
    </source>
</evidence>
<evidence type="ECO:0008006" key="4">
    <source>
        <dbReference type="Google" id="ProtNLM"/>
    </source>
</evidence>
<protein>
    <recommendedName>
        <fullName evidence="4">NYN domain-containing protein</fullName>
    </recommendedName>
</protein>
<dbReference type="KEGG" id="mis:MICPUN_101605"/>
<feature type="region of interest" description="Disordered" evidence="1">
    <location>
        <begin position="17"/>
        <end position="38"/>
    </location>
</feature>
<reference evidence="2 3" key="1">
    <citation type="journal article" date="2009" name="Science">
        <title>Green evolution and dynamic adaptations revealed by genomes of the marine picoeukaryotes Micromonas.</title>
        <authorList>
            <person name="Worden A.Z."/>
            <person name="Lee J.H."/>
            <person name="Mock T."/>
            <person name="Rouze P."/>
            <person name="Simmons M.P."/>
            <person name="Aerts A.L."/>
            <person name="Allen A.E."/>
            <person name="Cuvelier M.L."/>
            <person name="Derelle E."/>
            <person name="Everett M.V."/>
            <person name="Foulon E."/>
            <person name="Grimwood J."/>
            <person name="Gundlach H."/>
            <person name="Henrissat B."/>
            <person name="Napoli C."/>
            <person name="McDonald S.M."/>
            <person name="Parker M.S."/>
            <person name="Rombauts S."/>
            <person name="Salamov A."/>
            <person name="Von Dassow P."/>
            <person name="Badger J.H."/>
            <person name="Coutinho P.M."/>
            <person name="Demir E."/>
            <person name="Dubchak I."/>
            <person name="Gentemann C."/>
            <person name="Eikrem W."/>
            <person name="Gready J.E."/>
            <person name="John U."/>
            <person name="Lanier W."/>
            <person name="Lindquist E.A."/>
            <person name="Lucas S."/>
            <person name="Mayer K.F."/>
            <person name="Moreau H."/>
            <person name="Not F."/>
            <person name="Otillar R."/>
            <person name="Panaud O."/>
            <person name="Pangilinan J."/>
            <person name="Paulsen I."/>
            <person name="Piegu B."/>
            <person name="Poliakov A."/>
            <person name="Robbens S."/>
            <person name="Schmutz J."/>
            <person name="Toulza E."/>
            <person name="Wyss T."/>
            <person name="Zelensky A."/>
            <person name="Zhou K."/>
            <person name="Armbrust E.V."/>
            <person name="Bhattacharya D."/>
            <person name="Goodenough U.W."/>
            <person name="Van de Peer Y."/>
            <person name="Grigoriev I.V."/>
        </authorList>
    </citation>
    <scope>NUCLEOTIDE SEQUENCE [LARGE SCALE GENOMIC DNA]</scope>
    <source>
        <strain evidence="3">RCC299 / NOUM17</strain>
    </source>
</reference>
<accession>C1EB15</accession>
<gene>
    <name evidence="2" type="ORF">MICPUN_101605</name>
</gene>
<feature type="region of interest" description="Disordered" evidence="1">
    <location>
        <begin position="295"/>
        <end position="316"/>
    </location>
</feature>
<name>C1EB15_MICCC</name>
<evidence type="ECO:0000313" key="2">
    <source>
        <dbReference type="EMBL" id="ACO65304.1"/>
    </source>
</evidence>
<dbReference type="Proteomes" id="UP000002009">
    <property type="component" value="Chromosome 7"/>
</dbReference>
<feature type="compositionally biased region" description="Acidic residues" evidence="1">
    <location>
        <begin position="378"/>
        <end position="389"/>
    </location>
</feature>
<dbReference type="RefSeq" id="XP_002504046.1">
    <property type="nucleotide sequence ID" value="XM_002504000.1"/>
</dbReference>
<evidence type="ECO:0000256" key="1">
    <source>
        <dbReference type="SAM" id="MobiDB-lite"/>
    </source>
</evidence>
<dbReference type="GeneID" id="8244985"/>